<dbReference type="InterPro" id="IPR020843">
    <property type="entry name" value="ER"/>
</dbReference>
<protein>
    <recommendedName>
        <fullName evidence="6">Enoyl reductase (ER) domain-containing protein</fullName>
    </recommendedName>
</protein>
<keyword evidence="4" id="KW-0560">Oxidoreductase</keyword>
<dbReference type="PROSITE" id="PS00065">
    <property type="entry name" value="D_2_HYDROXYACID_DH_1"/>
    <property type="match status" value="1"/>
</dbReference>
<evidence type="ECO:0000256" key="3">
    <source>
        <dbReference type="ARBA" id="ARBA00022833"/>
    </source>
</evidence>
<dbReference type="PANTHER" id="PTHR42683">
    <property type="entry name" value="ALDEHYDE REDUCTASE"/>
    <property type="match status" value="1"/>
</dbReference>
<dbReference type="FunFam" id="3.40.50.720:FF:000022">
    <property type="entry name" value="Cinnamyl alcohol dehydrogenase"/>
    <property type="match status" value="1"/>
</dbReference>
<dbReference type="CDD" id="cd05283">
    <property type="entry name" value="CAD1"/>
    <property type="match status" value="1"/>
</dbReference>
<name>A0A0F9ZQK2_TRIHA</name>
<keyword evidence="2 5" id="KW-0479">Metal-binding</keyword>
<dbReference type="Gene3D" id="3.40.50.720">
    <property type="entry name" value="NAD(P)-binding Rossmann-like Domain"/>
    <property type="match status" value="1"/>
</dbReference>
<organism evidence="7 8">
    <name type="scientific">Trichoderma harzianum</name>
    <name type="common">Hypocrea lixii</name>
    <dbReference type="NCBI Taxonomy" id="5544"/>
    <lineage>
        <taxon>Eukaryota</taxon>
        <taxon>Fungi</taxon>
        <taxon>Dikarya</taxon>
        <taxon>Ascomycota</taxon>
        <taxon>Pezizomycotina</taxon>
        <taxon>Sordariomycetes</taxon>
        <taxon>Hypocreomycetidae</taxon>
        <taxon>Hypocreales</taxon>
        <taxon>Hypocreaceae</taxon>
        <taxon>Trichoderma</taxon>
    </lineage>
</organism>
<dbReference type="Gene3D" id="3.90.180.10">
    <property type="entry name" value="Medium-chain alcohol dehydrogenases, catalytic domain"/>
    <property type="match status" value="1"/>
</dbReference>
<dbReference type="GO" id="GO:0008270">
    <property type="term" value="F:zinc ion binding"/>
    <property type="evidence" value="ECO:0007669"/>
    <property type="project" value="InterPro"/>
</dbReference>
<evidence type="ECO:0000313" key="8">
    <source>
        <dbReference type="Proteomes" id="UP000034112"/>
    </source>
</evidence>
<dbReference type="OMA" id="KEQWLFK"/>
<keyword evidence="3 5" id="KW-0862">Zinc</keyword>
<dbReference type="AlphaFoldDB" id="A0A0F9ZQK2"/>
<dbReference type="Proteomes" id="UP000034112">
    <property type="component" value="Unassembled WGS sequence"/>
</dbReference>
<comment type="similarity">
    <text evidence="5">Belongs to the zinc-containing alcohol dehydrogenase family.</text>
</comment>
<dbReference type="InterPro" id="IPR002328">
    <property type="entry name" value="ADH_Zn_CS"/>
</dbReference>
<dbReference type="EMBL" id="JOKZ01000145">
    <property type="protein sequence ID" value="KKP02567.1"/>
    <property type="molecule type" value="Genomic_DNA"/>
</dbReference>
<evidence type="ECO:0000256" key="1">
    <source>
        <dbReference type="ARBA" id="ARBA00001947"/>
    </source>
</evidence>
<dbReference type="GO" id="GO:0016616">
    <property type="term" value="F:oxidoreductase activity, acting on the CH-OH group of donors, NAD or NADP as acceptor"/>
    <property type="evidence" value="ECO:0007669"/>
    <property type="project" value="InterPro"/>
</dbReference>
<reference evidence="8" key="1">
    <citation type="journal article" date="2015" name="Genome Announc.">
        <title>Draft whole-genome sequence of the biocontrol agent Trichoderma harzianum T6776.</title>
        <authorList>
            <person name="Baroncelli R."/>
            <person name="Piaggeschi G."/>
            <person name="Fiorini L."/>
            <person name="Bertolini E."/>
            <person name="Zapparata A."/>
            <person name="Pe M.E."/>
            <person name="Sarrocco S."/>
            <person name="Vannacci G."/>
        </authorList>
    </citation>
    <scope>NUCLEOTIDE SEQUENCE [LARGE SCALE GENOMIC DNA]</scope>
    <source>
        <strain evidence="8">T6776</strain>
    </source>
</reference>
<evidence type="ECO:0000313" key="7">
    <source>
        <dbReference type="EMBL" id="KKP02567.1"/>
    </source>
</evidence>
<evidence type="ECO:0000259" key="6">
    <source>
        <dbReference type="SMART" id="SM00829"/>
    </source>
</evidence>
<feature type="domain" description="Enoyl reductase (ER)" evidence="6">
    <location>
        <begin position="9"/>
        <end position="327"/>
    </location>
</feature>
<proteinExistence type="inferred from homology"/>
<dbReference type="OrthoDB" id="1879366at2759"/>
<dbReference type="SUPFAM" id="SSF50129">
    <property type="entry name" value="GroES-like"/>
    <property type="match status" value="1"/>
</dbReference>
<dbReference type="InterPro" id="IPR047109">
    <property type="entry name" value="CAD-like"/>
</dbReference>
<dbReference type="InterPro" id="IPR029752">
    <property type="entry name" value="D-isomer_DH_CS1"/>
</dbReference>
<comment type="cofactor">
    <cofactor evidence="1 5">
        <name>Zn(2+)</name>
        <dbReference type="ChEBI" id="CHEBI:29105"/>
    </cofactor>
</comment>
<sequence>MAVNQSMRGVDGKVIFSSNPPRDLQPKEVLIKITHSGLCASDLAYLQYGCVLGHEGVGIVEEVGSEVTKLNVGDRVGGGYLRSSCGNCSYCISGQDILCYSRNIFGESDFNNGTLGHHFIAQEGYVYPIPEEIPSEEAAPLQCAGSTVYSALTQYYKHGMRIGILGIGGLGHLAIQFANKLGAHVTVFSTTSSKEEEARQFGAHHFVVLGQEKEHIQQPIDLLLLTGSKTPDWNSFMEKETLARGASIVAIGFTGPLLEIPFMPTFFNGYNIVTNLVSSRRAHQEMLEFAARNNIHPVIEKFPFSNEGIAAGVEKLTSGKIRYRAVLVW</sequence>
<dbReference type="SMART" id="SM00829">
    <property type="entry name" value="PKS_ER"/>
    <property type="match status" value="1"/>
</dbReference>
<evidence type="ECO:0000256" key="5">
    <source>
        <dbReference type="RuleBase" id="RU361277"/>
    </source>
</evidence>
<accession>A0A0F9ZQK2</accession>
<dbReference type="SUPFAM" id="SSF51735">
    <property type="entry name" value="NAD(P)-binding Rossmann-fold domains"/>
    <property type="match status" value="1"/>
</dbReference>
<dbReference type="InterPro" id="IPR011032">
    <property type="entry name" value="GroES-like_sf"/>
</dbReference>
<evidence type="ECO:0000256" key="4">
    <source>
        <dbReference type="ARBA" id="ARBA00023002"/>
    </source>
</evidence>
<comment type="caution">
    <text evidence="7">The sequence shown here is derived from an EMBL/GenBank/DDBJ whole genome shotgun (WGS) entry which is preliminary data.</text>
</comment>
<dbReference type="Pfam" id="PF08240">
    <property type="entry name" value="ADH_N"/>
    <property type="match status" value="1"/>
</dbReference>
<dbReference type="PROSITE" id="PS00059">
    <property type="entry name" value="ADH_ZINC"/>
    <property type="match status" value="1"/>
</dbReference>
<dbReference type="InterPro" id="IPR013154">
    <property type="entry name" value="ADH-like_N"/>
</dbReference>
<gene>
    <name evidence="7" type="ORF">THAR02_05338</name>
</gene>
<evidence type="ECO:0000256" key="2">
    <source>
        <dbReference type="ARBA" id="ARBA00022723"/>
    </source>
</evidence>
<dbReference type="Pfam" id="PF00107">
    <property type="entry name" value="ADH_zinc_N"/>
    <property type="match status" value="1"/>
</dbReference>
<dbReference type="InterPro" id="IPR013149">
    <property type="entry name" value="ADH-like_C"/>
</dbReference>
<dbReference type="InterPro" id="IPR036291">
    <property type="entry name" value="NAD(P)-bd_dom_sf"/>
</dbReference>